<keyword evidence="3" id="KW-1185">Reference proteome</keyword>
<dbReference type="Proteomes" id="UP000038040">
    <property type="component" value="Unplaced"/>
</dbReference>
<dbReference type="AlphaFoldDB" id="A0A0N4UQ37"/>
<dbReference type="WBParaSite" id="DME_0001010301-mRNA-1">
    <property type="protein sequence ID" value="DME_0001010301-mRNA-1"/>
    <property type="gene ID" value="DME_0001010301"/>
</dbReference>
<accession>A0A0N4UQ37</accession>
<sequence length="74" mass="8405">MADGNPTLEFVSISTSGDYMTEKQKNRGDSSSSWFNYPTLGYTWSDNYGTITEKELDSFFLMAHMVMNHDGYDA</sequence>
<dbReference type="EMBL" id="UYYG01000160">
    <property type="protein sequence ID" value="VDN53652.1"/>
    <property type="molecule type" value="Genomic_DNA"/>
</dbReference>
<reference evidence="1 3" key="2">
    <citation type="submission" date="2018-11" db="EMBL/GenBank/DDBJ databases">
        <authorList>
            <consortium name="Pathogen Informatics"/>
        </authorList>
    </citation>
    <scope>NUCLEOTIDE SEQUENCE [LARGE SCALE GENOMIC DNA]</scope>
</reference>
<protein>
    <submittedName>
        <fullName evidence="4">EF-hand domain-containing protein</fullName>
    </submittedName>
</protein>
<reference evidence="4" key="1">
    <citation type="submission" date="2017-02" db="UniProtKB">
        <authorList>
            <consortium name="WormBaseParasite"/>
        </authorList>
    </citation>
    <scope>IDENTIFICATION</scope>
</reference>
<evidence type="ECO:0000313" key="3">
    <source>
        <dbReference type="Proteomes" id="UP000274756"/>
    </source>
</evidence>
<dbReference type="Proteomes" id="UP000274756">
    <property type="component" value="Unassembled WGS sequence"/>
</dbReference>
<evidence type="ECO:0000313" key="1">
    <source>
        <dbReference type="EMBL" id="VDN53652.1"/>
    </source>
</evidence>
<evidence type="ECO:0000313" key="4">
    <source>
        <dbReference type="WBParaSite" id="DME_0001010301-mRNA-1"/>
    </source>
</evidence>
<evidence type="ECO:0000313" key="2">
    <source>
        <dbReference type="Proteomes" id="UP000038040"/>
    </source>
</evidence>
<organism evidence="2 4">
    <name type="scientific">Dracunculus medinensis</name>
    <name type="common">Guinea worm</name>
    <dbReference type="NCBI Taxonomy" id="318479"/>
    <lineage>
        <taxon>Eukaryota</taxon>
        <taxon>Metazoa</taxon>
        <taxon>Ecdysozoa</taxon>
        <taxon>Nematoda</taxon>
        <taxon>Chromadorea</taxon>
        <taxon>Rhabditida</taxon>
        <taxon>Spirurina</taxon>
        <taxon>Dracunculoidea</taxon>
        <taxon>Dracunculidae</taxon>
        <taxon>Dracunculus</taxon>
    </lineage>
</organism>
<name>A0A0N4UQ37_DRAME</name>
<proteinExistence type="predicted"/>
<gene>
    <name evidence="1" type="ORF">DME_LOCUS3625</name>
</gene>